<evidence type="ECO:0000313" key="3">
    <source>
        <dbReference type="Proteomes" id="UP000744769"/>
    </source>
</evidence>
<feature type="compositionally biased region" description="Basic residues" evidence="1">
    <location>
        <begin position="154"/>
        <end position="164"/>
    </location>
</feature>
<name>A0A967AZA8_9MICO</name>
<evidence type="ECO:0000256" key="1">
    <source>
        <dbReference type="SAM" id="MobiDB-lite"/>
    </source>
</evidence>
<comment type="caution">
    <text evidence="2">The sequence shown here is derived from an EMBL/GenBank/DDBJ whole genome shotgun (WGS) entry which is preliminary data.</text>
</comment>
<accession>A0A967AZA8</accession>
<feature type="region of interest" description="Disordered" evidence="1">
    <location>
        <begin position="144"/>
        <end position="164"/>
    </location>
</feature>
<keyword evidence="3" id="KW-1185">Reference proteome</keyword>
<sequence length="164" mass="17267">MVVTIDDAGQARIVIDSGERSDLGNSGGPVDRRGLGAALTAIAEQAGGPIRVEVREHDGSRYADILQPRTPEPREDDEPAPAPTGDGPVLRGEGFLPGEPVLVAVVATSIPADADGAVRLPVSPRVPRRVDELILFGTGSGTIVRGTAPARSARSSRRWPRRQR</sequence>
<evidence type="ECO:0000313" key="2">
    <source>
        <dbReference type="EMBL" id="NHN55859.1"/>
    </source>
</evidence>
<proteinExistence type="predicted"/>
<dbReference type="Proteomes" id="UP000744769">
    <property type="component" value="Unassembled WGS sequence"/>
</dbReference>
<protein>
    <submittedName>
        <fullName evidence="2">Uncharacterized protein</fullName>
    </submittedName>
</protein>
<organism evidence="2 3">
    <name type="scientific">Metallococcus carri</name>
    <dbReference type="NCBI Taxonomy" id="1656884"/>
    <lineage>
        <taxon>Bacteria</taxon>
        <taxon>Bacillati</taxon>
        <taxon>Actinomycetota</taxon>
        <taxon>Actinomycetes</taxon>
        <taxon>Micrococcales</taxon>
        <taxon>Dermacoccaceae</taxon>
        <taxon>Metallococcus</taxon>
    </lineage>
</organism>
<feature type="region of interest" description="Disordered" evidence="1">
    <location>
        <begin position="58"/>
        <end position="93"/>
    </location>
</feature>
<reference evidence="2" key="1">
    <citation type="submission" date="2020-03" db="EMBL/GenBank/DDBJ databases">
        <title>Draft sequencing of Calidifontibacter sp. DB0510.</title>
        <authorList>
            <person name="Kim D.-U."/>
        </authorList>
    </citation>
    <scope>NUCLEOTIDE SEQUENCE</scope>
    <source>
        <strain evidence="2">DB0510</strain>
    </source>
</reference>
<gene>
    <name evidence="2" type="ORF">G9U51_08730</name>
</gene>
<dbReference type="EMBL" id="JAAOIV010000005">
    <property type="protein sequence ID" value="NHN55859.1"/>
    <property type="molecule type" value="Genomic_DNA"/>
</dbReference>
<dbReference type="AlphaFoldDB" id="A0A967AZA8"/>
<dbReference type="RefSeq" id="WP_166196050.1">
    <property type="nucleotide sequence ID" value="NZ_JAAOIV010000005.1"/>
</dbReference>